<sequence>MAFIYLPRLICLCLLLLLCVLGDATVFYSQPDDKGLLDLSNGNLTSKYIDNATFTSQNTNTSAVLEINLANNTIERVDPSSFVHLFNLRVLSLAKNAISDLSNETFLALRKLETLDVSHNRLNVLRAGLLSLLTLKEVRFNNNNISYVEPGIVGQINQELIAFHLEHNALAYLDPWMYETYWSNNRDVDRTFYLEHNRIRTLTNFMNWTYNLKYPFEVNVQLQYNDIQTINTETVLQYRPNTTTSDFSLYATFLTFYMNVSNNPFHCDCKLFDLANILRSSFLRYKDVEKYRYRCSSPSEYGDWDWLHDLPLDRLVCSKNGSDGCPAGCLCEDRPHNDTYFVQCTGAGLRELPHIPTNNASKIELFLDDNCIQTLSNVSYLGRVYNISLRNNCISSLEPEILKQFDTAKKVDLRNNKLTNVPREIKKFDSVSISENPLECDCDSMWLKQWMEIDTANADPSLSCEAPTGSKVVVMEMTLRTLGCTNDLIIMVACILAVVLAVLFIGIVFAVRCPYETKVLLFRLLRVDISKRYAVDKARERNIDVYLVFDETDADITGYIHLFIHKLNKEKPIYTVFNPKRYMEPGSCTDNIRKNIGKSKRVVVLLSKSIFCNTNCMEEINDAERRIIEAETINNGNNTRNHIEALQEIPVNENEFDMDNIQETNDRLRNHRNEEESLKHAPKVIYIIYNKDEFLAEKINEEPWKTRLEGKTVLRPDPEGRLFWSKLRYELPRKGQGEYRPPFSSENVTGTTQPLAVRETRQFIARTNRISPTPDISNQMGATVVGIQHEYTLRERVPIF</sequence>
<keyword evidence="10" id="KW-0175">Coiled coil</keyword>
<feature type="chain" id="PRO_5039220080" description="TIR domain-containing protein" evidence="12">
    <location>
        <begin position="25"/>
        <end position="800"/>
    </location>
</feature>
<evidence type="ECO:0000256" key="9">
    <source>
        <dbReference type="ARBA" id="ARBA00023170"/>
    </source>
</evidence>
<comment type="subcellular location">
    <subcellularLocation>
        <location evidence="1">Membrane</location>
        <topology evidence="1">Single-pass type I membrane protein</topology>
    </subcellularLocation>
</comment>
<dbReference type="InterPro" id="IPR003591">
    <property type="entry name" value="Leu-rich_rpt_typical-subtyp"/>
</dbReference>
<feature type="transmembrane region" description="Helical" evidence="11">
    <location>
        <begin position="488"/>
        <end position="511"/>
    </location>
</feature>
<accession>A0A9D4RJH6</accession>
<dbReference type="InterPro" id="IPR050328">
    <property type="entry name" value="Dev_Immune_Receptor"/>
</dbReference>
<evidence type="ECO:0000256" key="12">
    <source>
        <dbReference type="SAM" id="SignalP"/>
    </source>
</evidence>
<dbReference type="PROSITE" id="PS51450">
    <property type="entry name" value="LRR"/>
    <property type="match status" value="1"/>
</dbReference>
<dbReference type="OrthoDB" id="6044702at2759"/>
<dbReference type="Gene3D" id="3.40.50.10140">
    <property type="entry name" value="Toll/interleukin-1 receptor homology (TIR) domain"/>
    <property type="match status" value="1"/>
</dbReference>
<dbReference type="Pfam" id="PF13855">
    <property type="entry name" value="LRR_8"/>
    <property type="match status" value="1"/>
</dbReference>
<keyword evidence="6" id="KW-0677">Repeat</keyword>
<keyword evidence="3" id="KW-0433">Leucine-rich repeat</keyword>
<evidence type="ECO:0000256" key="4">
    <source>
        <dbReference type="ARBA" id="ARBA00022692"/>
    </source>
</evidence>
<evidence type="ECO:0000256" key="7">
    <source>
        <dbReference type="ARBA" id="ARBA00022989"/>
    </source>
</evidence>
<dbReference type="Pfam" id="PF01582">
    <property type="entry name" value="TIR"/>
    <property type="match status" value="1"/>
</dbReference>
<feature type="domain" description="TIR" evidence="13">
    <location>
        <begin position="541"/>
        <end position="672"/>
    </location>
</feature>
<evidence type="ECO:0000313" key="14">
    <source>
        <dbReference type="EMBL" id="KAH3868712.1"/>
    </source>
</evidence>
<proteinExistence type="inferred from homology"/>
<evidence type="ECO:0000256" key="1">
    <source>
        <dbReference type="ARBA" id="ARBA00004479"/>
    </source>
</evidence>
<keyword evidence="15" id="KW-1185">Reference proteome</keyword>
<dbReference type="SMART" id="SM00369">
    <property type="entry name" value="LRR_TYP"/>
    <property type="match status" value="3"/>
</dbReference>
<dbReference type="SMART" id="SM00082">
    <property type="entry name" value="LRRCT"/>
    <property type="match status" value="2"/>
</dbReference>
<protein>
    <recommendedName>
        <fullName evidence="13">TIR domain-containing protein</fullName>
    </recommendedName>
</protein>
<dbReference type="InterPro" id="IPR001611">
    <property type="entry name" value="Leu-rich_rpt"/>
</dbReference>
<keyword evidence="7 11" id="KW-1133">Transmembrane helix</keyword>
<dbReference type="InterPro" id="IPR035897">
    <property type="entry name" value="Toll_tir_struct_dom_sf"/>
</dbReference>
<evidence type="ECO:0000256" key="2">
    <source>
        <dbReference type="ARBA" id="ARBA00009634"/>
    </source>
</evidence>
<reference evidence="14" key="1">
    <citation type="journal article" date="2019" name="bioRxiv">
        <title>The Genome of the Zebra Mussel, Dreissena polymorpha: A Resource for Invasive Species Research.</title>
        <authorList>
            <person name="McCartney M.A."/>
            <person name="Auch B."/>
            <person name="Kono T."/>
            <person name="Mallez S."/>
            <person name="Zhang Y."/>
            <person name="Obille A."/>
            <person name="Becker A."/>
            <person name="Abrahante J.E."/>
            <person name="Garbe J."/>
            <person name="Badalamenti J.P."/>
            <person name="Herman A."/>
            <person name="Mangelson H."/>
            <person name="Liachko I."/>
            <person name="Sullivan S."/>
            <person name="Sone E.D."/>
            <person name="Koren S."/>
            <person name="Silverstein K.A.T."/>
            <person name="Beckman K.B."/>
            <person name="Gohl D.M."/>
        </authorList>
    </citation>
    <scope>NUCLEOTIDE SEQUENCE</scope>
    <source>
        <strain evidence="14">Duluth1</strain>
        <tissue evidence="14">Whole animal</tissue>
    </source>
</reference>
<dbReference type="PROSITE" id="PS50104">
    <property type="entry name" value="TIR"/>
    <property type="match status" value="1"/>
</dbReference>
<organism evidence="14 15">
    <name type="scientific">Dreissena polymorpha</name>
    <name type="common">Zebra mussel</name>
    <name type="synonym">Mytilus polymorpha</name>
    <dbReference type="NCBI Taxonomy" id="45954"/>
    <lineage>
        <taxon>Eukaryota</taxon>
        <taxon>Metazoa</taxon>
        <taxon>Spiralia</taxon>
        <taxon>Lophotrochozoa</taxon>
        <taxon>Mollusca</taxon>
        <taxon>Bivalvia</taxon>
        <taxon>Autobranchia</taxon>
        <taxon>Heteroconchia</taxon>
        <taxon>Euheterodonta</taxon>
        <taxon>Imparidentia</taxon>
        <taxon>Neoheterodontei</taxon>
        <taxon>Myida</taxon>
        <taxon>Dreissenoidea</taxon>
        <taxon>Dreissenidae</taxon>
        <taxon>Dreissena</taxon>
    </lineage>
</organism>
<dbReference type="PANTHER" id="PTHR24373:SF275">
    <property type="entry name" value="TIR DOMAIN-CONTAINING PROTEIN"/>
    <property type="match status" value="1"/>
</dbReference>
<feature type="signal peptide" evidence="12">
    <location>
        <begin position="1"/>
        <end position="24"/>
    </location>
</feature>
<dbReference type="Proteomes" id="UP000828390">
    <property type="component" value="Unassembled WGS sequence"/>
</dbReference>
<dbReference type="SUPFAM" id="SSF52058">
    <property type="entry name" value="L domain-like"/>
    <property type="match status" value="1"/>
</dbReference>
<name>A0A9D4RJH6_DREPO</name>
<evidence type="ECO:0000256" key="11">
    <source>
        <dbReference type="SAM" id="Phobius"/>
    </source>
</evidence>
<evidence type="ECO:0000256" key="8">
    <source>
        <dbReference type="ARBA" id="ARBA00023136"/>
    </source>
</evidence>
<keyword evidence="4 11" id="KW-0812">Transmembrane</keyword>
<dbReference type="InterPro" id="IPR000483">
    <property type="entry name" value="Cys-rich_flank_reg_C"/>
</dbReference>
<dbReference type="GO" id="GO:0016020">
    <property type="term" value="C:membrane"/>
    <property type="evidence" value="ECO:0007669"/>
    <property type="project" value="UniProtKB-SubCell"/>
</dbReference>
<evidence type="ECO:0000256" key="10">
    <source>
        <dbReference type="SAM" id="Coils"/>
    </source>
</evidence>
<dbReference type="PANTHER" id="PTHR24373">
    <property type="entry name" value="SLIT RELATED LEUCINE-RICH REPEAT NEURONAL PROTEIN"/>
    <property type="match status" value="1"/>
</dbReference>
<dbReference type="InterPro" id="IPR032675">
    <property type="entry name" value="LRR_dom_sf"/>
</dbReference>
<evidence type="ECO:0000313" key="15">
    <source>
        <dbReference type="Proteomes" id="UP000828390"/>
    </source>
</evidence>
<dbReference type="SUPFAM" id="SSF52200">
    <property type="entry name" value="Toll/Interleukin receptor TIR domain"/>
    <property type="match status" value="1"/>
</dbReference>
<evidence type="ECO:0000259" key="13">
    <source>
        <dbReference type="PROSITE" id="PS50104"/>
    </source>
</evidence>
<comment type="similarity">
    <text evidence="2">Belongs to the Toll-like receptor family.</text>
</comment>
<dbReference type="GO" id="GO:0007165">
    <property type="term" value="P:signal transduction"/>
    <property type="evidence" value="ECO:0007669"/>
    <property type="project" value="InterPro"/>
</dbReference>
<gene>
    <name evidence="14" type="ORF">DPMN_031864</name>
</gene>
<feature type="coiled-coil region" evidence="10">
    <location>
        <begin position="613"/>
        <end position="681"/>
    </location>
</feature>
<dbReference type="AlphaFoldDB" id="A0A9D4RJH6"/>
<dbReference type="InterPro" id="IPR000157">
    <property type="entry name" value="TIR_dom"/>
</dbReference>
<dbReference type="EMBL" id="JAIWYP010000002">
    <property type="protein sequence ID" value="KAH3868712.1"/>
    <property type="molecule type" value="Genomic_DNA"/>
</dbReference>
<keyword evidence="8 11" id="KW-0472">Membrane</keyword>
<dbReference type="Gene3D" id="3.80.10.10">
    <property type="entry name" value="Ribonuclease Inhibitor"/>
    <property type="match status" value="3"/>
</dbReference>
<evidence type="ECO:0000256" key="6">
    <source>
        <dbReference type="ARBA" id="ARBA00022737"/>
    </source>
</evidence>
<reference evidence="14" key="2">
    <citation type="submission" date="2020-11" db="EMBL/GenBank/DDBJ databases">
        <authorList>
            <person name="McCartney M.A."/>
            <person name="Auch B."/>
            <person name="Kono T."/>
            <person name="Mallez S."/>
            <person name="Becker A."/>
            <person name="Gohl D.M."/>
            <person name="Silverstein K.A.T."/>
            <person name="Koren S."/>
            <person name="Bechman K.B."/>
            <person name="Herman A."/>
            <person name="Abrahante J.E."/>
            <person name="Garbe J."/>
        </authorList>
    </citation>
    <scope>NUCLEOTIDE SEQUENCE</scope>
    <source>
        <strain evidence="14">Duluth1</strain>
        <tissue evidence="14">Whole animal</tissue>
    </source>
</reference>
<keyword evidence="9" id="KW-0675">Receptor</keyword>
<comment type="caution">
    <text evidence="14">The sequence shown here is derived from an EMBL/GenBank/DDBJ whole genome shotgun (WGS) entry which is preliminary data.</text>
</comment>
<evidence type="ECO:0000256" key="5">
    <source>
        <dbReference type="ARBA" id="ARBA00022729"/>
    </source>
</evidence>
<evidence type="ECO:0000256" key="3">
    <source>
        <dbReference type="ARBA" id="ARBA00022614"/>
    </source>
</evidence>
<keyword evidence="5 12" id="KW-0732">Signal</keyword>